<comment type="catalytic activity">
    <reaction evidence="8 9">
        <text>CO + 2 oxidized [2Fe-2S]-[ferredoxin] + H2O = 2 reduced [2Fe-2S]-[ferredoxin] + CO2 + 2 H(+)</text>
        <dbReference type="Rhea" id="RHEA:21040"/>
        <dbReference type="Rhea" id="RHEA-COMP:10000"/>
        <dbReference type="Rhea" id="RHEA-COMP:10001"/>
        <dbReference type="ChEBI" id="CHEBI:15377"/>
        <dbReference type="ChEBI" id="CHEBI:15378"/>
        <dbReference type="ChEBI" id="CHEBI:16526"/>
        <dbReference type="ChEBI" id="CHEBI:17245"/>
        <dbReference type="ChEBI" id="CHEBI:33737"/>
        <dbReference type="ChEBI" id="CHEBI:33738"/>
        <dbReference type="EC" id="1.2.7.4"/>
    </reaction>
</comment>
<feature type="binding site" evidence="10">
    <location>
        <position position="70"/>
    </location>
    <ligand>
        <name>[4Fe-4S] cluster</name>
        <dbReference type="ChEBI" id="CHEBI:49883"/>
        <label>1</label>
        <note>ligand shared between dimeric partners</note>
    </ligand>
</feature>
<dbReference type="InterPro" id="IPR016099">
    <property type="entry name" value="Prismane-like_a/b-sand"/>
</dbReference>
<gene>
    <name evidence="11" type="primary">cooS</name>
    <name evidence="11" type="ORF">ENS29_07195</name>
</gene>
<name>A0A7C4MPU4_9BACT</name>
<dbReference type="GO" id="GO:0050418">
    <property type="term" value="F:hydroxylamine reductase activity"/>
    <property type="evidence" value="ECO:0007669"/>
    <property type="project" value="TreeGrafter"/>
</dbReference>
<dbReference type="Gene3D" id="3.40.50.2030">
    <property type="match status" value="2"/>
</dbReference>
<protein>
    <recommendedName>
        <fullName evidence="9">Carbon monoxide dehydrogenase</fullName>
        <ecNumber evidence="9">1.2.7.4</ecNumber>
    </recommendedName>
</protein>
<evidence type="ECO:0000256" key="8">
    <source>
        <dbReference type="ARBA" id="ARBA00048733"/>
    </source>
</evidence>
<dbReference type="GO" id="GO:0043885">
    <property type="term" value="F:anaerobic carbon-monoxide dehydrogenase activity"/>
    <property type="evidence" value="ECO:0007669"/>
    <property type="project" value="UniProtKB-UniRule"/>
</dbReference>
<keyword evidence="4 9" id="KW-0479">Metal-binding</keyword>
<dbReference type="AlphaFoldDB" id="A0A7C4MPU4"/>
<feature type="binding site" evidence="10">
    <location>
        <position position="62"/>
    </location>
    <ligand>
        <name>[4Fe-4S] cluster</name>
        <dbReference type="ChEBI" id="CHEBI:49883"/>
        <label>1</label>
        <note>ligand shared between dimeric partners</note>
    </ligand>
</feature>
<dbReference type="InterPro" id="IPR010047">
    <property type="entry name" value="CODH"/>
</dbReference>
<accession>A0A7C4MPU4</accession>
<feature type="binding site" evidence="10">
    <location>
        <position position="298"/>
    </location>
    <ligand>
        <name>[Ni-4Fe-4S] cluster</name>
        <dbReference type="ChEBI" id="CHEBI:47739"/>
    </ligand>
</feature>
<keyword evidence="3 10" id="KW-0533">Nickel</keyword>
<feature type="binding site" evidence="10">
    <location>
        <position position="98"/>
    </location>
    <ligand>
        <name>[4Fe-4S] cluster</name>
        <dbReference type="ChEBI" id="CHEBI:49883"/>
        <label>2</label>
    </ligand>
</feature>
<dbReference type="NCBIfam" id="TIGR01702">
    <property type="entry name" value="CO_DH_cata"/>
    <property type="match status" value="1"/>
</dbReference>
<evidence type="ECO:0000256" key="1">
    <source>
        <dbReference type="ARBA" id="ARBA00001966"/>
    </source>
</evidence>
<feature type="binding site" evidence="10">
    <location>
        <position position="485"/>
    </location>
    <ligand>
        <name>[Ni-4Fe-4S] cluster</name>
        <dbReference type="ChEBI" id="CHEBI:47739"/>
    </ligand>
</feature>
<keyword evidence="2 9" id="KW-0004">4Fe-4S</keyword>
<keyword evidence="7 9" id="KW-0411">Iron-sulfur</keyword>
<evidence type="ECO:0000256" key="10">
    <source>
        <dbReference type="PIRSR" id="PIRSR005023-1"/>
    </source>
</evidence>
<feature type="binding site" evidence="10">
    <location>
        <position position="71"/>
    </location>
    <ligand>
        <name>[4Fe-4S] cluster</name>
        <dbReference type="ChEBI" id="CHEBI:49883"/>
        <label>2</label>
    </ligand>
</feature>
<evidence type="ECO:0000256" key="3">
    <source>
        <dbReference type="ARBA" id="ARBA00022596"/>
    </source>
</evidence>
<feature type="binding site" evidence="10">
    <location>
        <position position="79"/>
    </location>
    <ligand>
        <name>[4Fe-4S] cluster</name>
        <dbReference type="ChEBI" id="CHEBI:49883"/>
        <label>2</label>
    </ligand>
</feature>
<feature type="binding site" evidence="10">
    <location>
        <position position="334"/>
    </location>
    <ligand>
        <name>[Ni-4Fe-4S] cluster</name>
        <dbReference type="ChEBI" id="CHEBI:47739"/>
    </ligand>
</feature>
<dbReference type="PANTHER" id="PTHR30109:SF4">
    <property type="entry name" value="CARBON MONOXIDE DEHYDROGENASE"/>
    <property type="match status" value="1"/>
</dbReference>
<feature type="binding site" evidence="10">
    <location>
        <position position="74"/>
    </location>
    <ligand>
        <name>[4Fe-4S] cluster</name>
        <dbReference type="ChEBI" id="CHEBI:49883"/>
        <label>2</label>
    </ligand>
</feature>
<evidence type="ECO:0000256" key="9">
    <source>
        <dbReference type="PIRNR" id="PIRNR005023"/>
    </source>
</evidence>
<keyword evidence="6 9" id="KW-0408">Iron</keyword>
<feature type="binding site" evidence="10">
    <location>
        <position position="372"/>
    </location>
    <ligand>
        <name>[Ni-4Fe-4S] cluster</name>
        <dbReference type="ChEBI" id="CHEBI:47739"/>
    </ligand>
</feature>
<dbReference type="GO" id="GO:0006091">
    <property type="term" value="P:generation of precursor metabolites and energy"/>
    <property type="evidence" value="ECO:0007669"/>
    <property type="project" value="InterPro"/>
</dbReference>
<comment type="caution">
    <text evidence="11">The sequence shown here is derived from an EMBL/GenBank/DDBJ whole genome shotgun (WGS) entry which is preliminary data.</text>
</comment>
<keyword evidence="5 9" id="KW-0560">Oxidoreductase</keyword>
<evidence type="ECO:0000256" key="5">
    <source>
        <dbReference type="ARBA" id="ARBA00023002"/>
    </source>
</evidence>
<dbReference type="SUPFAM" id="SSF56821">
    <property type="entry name" value="Prismane protein-like"/>
    <property type="match status" value="1"/>
</dbReference>
<evidence type="ECO:0000256" key="7">
    <source>
        <dbReference type="ARBA" id="ARBA00023014"/>
    </source>
</evidence>
<dbReference type="InterPro" id="IPR004137">
    <property type="entry name" value="HCP/CODH"/>
</dbReference>
<evidence type="ECO:0000313" key="11">
    <source>
        <dbReference type="EMBL" id="HGU32624.1"/>
    </source>
</evidence>
<dbReference type="Gene3D" id="1.20.1270.30">
    <property type="match status" value="1"/>
</dbReference>
<dbReference type="PANTHER" id="PTHR30109">
    <property type="entry name" value="HYDROXYLAMINE REDUCTASE"/>
    <property type="match status" value="1"/>
</dbReference>
<organism evidence="11">
    <name type="scientific">Desulfatirhabdium butyrativorans</name>
    <dbReference type="NCBI Taxonomy" id="340467"/>
    <lineage>
        <taxon>Bacteria</taxon>
        <taxon>Pseudomonadati</taxon>
        <taxon>Thermodesulfobacteriota</taxon>
        <taxon>Desulfobacteria</taxon>
        <taxon>Desulfobacterales</taxon>
        <taxon>Desulfatirhabdiaceae</taxon>
        <taxon>Desulfatirhabdium</taxon>
    </lineage>
</organism>
<dbReference type="GO" id="GO:0051539">
    <property type="term" value="F:4 iron, 4 sulfur cluster binding"/>
    <property type="evidence" value="ECO:0007669"/>
    <property type="project" value="UniProtKB-UniRule"/>
</dbReference>
<dbReference type="PIRSF" id="PIRSF005023">
    <property type="entry name" value="CODH"/>
    <property type="match status" value="1"/>
</dbReference>
<dbReference type="Pfam" id="PF03063">
    <property type="entry name" value="Prismane"/>
    <property type="match status" value="1"/>
</dbReference>
<comment type="cofactor">
    <cofactor evidence="1">
        <name>[4Fe-4S] cluster</name>
        <dbReference type="ChEBI" id="CHEBI:49883"/>
    </cofactor>
</comment>
<dbReference type="InterPro" id="IPR011254">
    <property type="entry name" value="Prismane-like_sf"/>
</dbReference>
<dbReference type="GO" id="GO:0004601">
    <property type="term" value="F:peroxidase activity"/>
    <property type="evidence" value="ECO:0007669"/>
    <property type="project" value="TreeGrafter"/>
</dbReference>
<feature type="binding site" evidence="10">
    <location>
        <position position="515"/>
    </location>
    <ligand>
        <name>[Ni-4Fe-4S] cluster</name>
        <dbReference type="ChEBI" id="CHEBI:47739"/>
    </ligand>
</feature>
<dbReference type="GO" id="GO:0042542">
    <property type="term" value="P:response to hydrogen peroxide"/>
    <property type="evidence" value="ECO:0007669"/>
    <property type="project" value="TreeGrafter"/>
</dbReference>
<dbReference type="InterPro" id="IPR016101">
    <property type="entry name" value="CO_DH_a-bundle"/>
</dbReference>
<evidence type="ECO:0000256" key="2">
    <source>
        <dbReference type="ARBA" id="ARBA00022485"/>
    </source>
</evidence>
<feature type="binding site" evidence="10">
    <location>
        <position position="557"/>
    </location>
    <ligand>
        <name>[Ni-4Fe-4S] cluster</name>
        <dbReference type="ChEBI" id="CHEBI:47739"/>
    </ligand>
</feature>
<dbReference type="EC" id="1.2.7.4" evidence="9"/>
<proteinExistence type="predicted"/>
<evidence type="ECO:0000256" key="4">
    <source>
        <dbReference type="ARBA" id="ARBA00022723"/>
    </source>
</evidence>
<dbReference type="EMBL" id="DSUH01000169">
    <property type="protein sequence ID" value="HGU32624.1"/>
    <property type="molecule type" value="Genomic_DNA"/>
</dbReference>
<dbReference type="GO" id="GO:0016151">
    <property type="term" value="F:nickel cation binding"/>
    <property type="evidence" value="ECO:0007669"/>
    <property type="project" value="InterPro"/>
</dbReference>
<sequence>MAEETKLKKVVVADKEPKAEKAAKVADPVGASIDIATQQMIKRAQELGIDTVFDRAEAMKPCNIGIQGTCCKNCAMGPCRLPLTKSAGDGPDERKGLCGATANTIAARNFIRMIAGGAAAHSDHGRGVAEVFMAVAQGESHDYKIKDVNKLLAIAPHYGVETTVKTEDGQVLDRDVNEIALEVAQKALDEWGKAEGELFYLKRAPQPLYEKWKKAGVLPRNIDREIVEIMHRTHMGVDQDYKNLIKQGTRAALADGWGGSMIATDLQDVLFGTPYPLQSEANLGIMKEDHVNIIIHGHEPILSEMIVAAAQSQEMIDYAKSVGAKGIQLGGICCTGNEILQRHGVPPAGTYLQQELAIITGACDAMVVDIQCVFQNLANVAKCFHTKLITTHRIARMEQENVIHIEFDEHHAMEDAQRIVKMAIENFKNRKAEVMIPRTKATQIAGFGVESIRYHLGGTFRGDYYTLNDNIINGRIRGIAGVVGCNNARTRHNEAHITIVKELIKNDVIVLTTGCNGIACAMEGLLTPETAAVFCGPGLAEVCETVGIPPVLHMGSCVDNSRILLAATEVVKAGGLGNDICDLPAAGSAPEWMSEKAISIGQYFVASGVYTVFGVTFPTSGAPVFQNYLFNELEKIYGGKWDFEPDPIKHAHKMIAHIDKKRKALGIDKARERVLMDMADRMKLSA</sequence>
<reference evidence="11" key="1">
    <citation type="journal article" date="2020" name="mSystems">
        <title>Genome- and Community-Level Interaction Insights into Carbon Utilization and Element Cycling Functions of Hydrothermarchaeota in Hydrothermal Sediment.</title>
        <authorList>
            <person name="Zhou Z."/>
            <person name="Liu Y."/>
            <person name="Xu W."/>
            <person name="Pan J."/>
            <person name="Luo Z.H."/>
            <person name="Li M."/>
        </authorList>
    </citation>
    <scope>NUCLEOTIDE SEQUENCE [LARGE SCALE GENOMIC DNA]</scope>
    <source>
        <strain evidence="11">SpSt-477</strain>
    </source>
</reference>
<evidence type="ECO:0000256" key="6">
    <source>
        <dbReference type="ARBA" id="ARBA00023004"/>
    </source>
</evidence>